<evidence type="ECO:0000256" key="5">
    <source>
        <dbReference type="ARBA" id="ARBA00023136"/>
    </source>
</evidence>
<feature type="topological domain" description="Cytoplasmic" evidence="7">
    <location>
        <begin position="1"/>
        <end position="6"/>
    </location>
</feature>
<dbReference type="GO" id="GO:0030428">
    <property type="term" value="C:cell septum"/>
    <property type="evidence" value="ECO:0007669"/>
    <property type="project" value="TreeGrafter"/>
</dbReference>
<dbReference type="PANTHER" id="PTHR37485:SF1">
    <property type="entry name" value="CELL DIVISION PROTEIN FTSB"/>
    <property type="match status" value="1"/>
</dbReference>
<organism evidence="8 9">
    <name type="scientific">Variovorax paradoxus</name>
    <dbReference type="NCBI Taxonomy" id="34073"/>
    <lineage>
        <taxon>Bacteria</taxon>
        <taxon>Pseudomonadati</taxon>
        <taxon>Pseudomonadota</taxon>
        <taxon>Betaproteobacteria</taxon>
        <taxon>Burkholderiales</taxon>
        <taxon>Comamonadaceae</taxon>
        <taxon>Variovorax</taxon>
    </lineage>
</organism>
<keyword evidence="7" id="KW-0997">Cell inner membrane</keyword>
<keyword evidence="5 7" id="KW-0472">Membrane</keyword>
<keyword evidence="9" id="KW-1185">Reference proteome</keyword>
<dbReference type="PANTHER" id="PTHR37485">
    <property type="entry name" value="CELL DIVISION PROTEIN FTSB"/>
    <property type="match status" value="1"/>
</dbReference>
<dbReference type="RefSeq" id="WP_021008104.1">
    <property type="nucleotide sequence ID" value="NZ_JAUSXL010000002.1"/>
</dbReference>
<name>A0A0H2LZW3_VARPD</name>
<evidence type="ECO:0000256" key="7">
    <source>
        <dbReference type="HAMAP-Rule" id="MF_00599"/>
    </source>
</evidence>
<protein>
    <recommendedName>
        <fullName evidence="7">Cell division protein FtsB</fullName>
    </recommendedName>
</protein>
<keyword evidence="1 7" id="KW-1003">Cell membrane</keyword>
<comment type="function">
    <text evidence="7">Essential cell division protein. May link together the upstream cell division proteins, which are predominantly cytoplasmic, with the downstream cell division proteins, which are predominantly periplasmic.</text>
</comment>
<evidence type="ECO:0000256" key="6">
    <source>
        <dbReference type="ARBA" id="ARBA00023306"/>
    </source>
</evidence>
<evidence type="ECO:0000313" key="8">
    <source>
        <dbReference type="EMBL" id="KLN55744.1"/>
    </source>
</evidence>
<dbReference type="InterPro" id="IPR007060">
    <property type="entry name" value="FtsL/DivIC"/>
</dbReference>
<keyword evidence="2 7" id="KW-0132">Cell division</keyword>
<dbReference type="Pfam" id="PF04977">
    <property type="entry name" value="DivIC"/>
    <property type="match status" value="1"/>
</dbReference>
<dbReference type="GO" id="GO:0032153">
    <property type="term" value="C:cell division site"/>
    <property type="evidence" value="ECO:0007669"/>
    <property type="project" value="UniProtKB-UniRule"/>
</dbReference>
<dbReference type="Proteomes" id="UP000035170">
    <property type="component" value="Unassembled WGS sequence"/>
</dbReference>
<dbReference type="GO" id="GO:0005886">
    <property type="term" value="C:plasma membrane"/>
    <property type="evidence" value="ECO:0007669"/>
    <property type="project" value="UniProtKB-SubCell"/>
</dbReference>
<reference evidence="8 9" key="1">
    <citation type="submission" date="2015-03" db="EMBL/GenBank/DDBJ databases">
        <title>Genome sequence of Variovorax paradoxus TBEA6.</title>
        <authorList>
            <person name="Poehlein A."/>
            <person name="Schuldes J."/>
            <person name="Wuebbeler J.H."/>
            <person name="Hiessl S."/>
            <person name="Steinbuechel A."/>
            <person name="Daniel R."/>
        </authorList>
    </citation>
    <scope>NUCLEOTIDE SEQUENCE [LARGE SCALE GENOMIC DNA]</scope>
    <source>
        <strain evidence="8 9">TBEA6</strain>
    </source>
</reference>
<comment type="caution">
    <text evidence="8">The sequence shown here is derived from an EMBL/GenBank/DDBJ whole genome shotgun (WGS) entry which is preliminary data.</text>
</comment>
<dbReference type="HAMAP" id="MF_00599">
    <property type="entry name" value="FtsB"/>
    <property type="match status" value="1"/>
</dbReference>
<evidence type="ECO:0000313" key="9">
    <source>
        <dbReference type="Proteomes" id="UP000035170"/>
    </source>
</evidence>
<gene>
    <name evidence="7 8" type="primary">ftsB</name>
    <name evidence="8" type="ORF">VPARA_31100</name>
</gene>
<dbReference type="AlphaFoldDB" id="A0A0H2LZW3"/>
<evidence type="ECO:0000256" key="1">
    <source>
        <dbReference type="ARBA" id="ARBA00022475"/>
    </source>
</evidence>
<keyword evidence="6 7" id="KW-0131">Cell cycle</keyword>
<dbReference type="GO" id="GO:0043093">
    <property type="term" value="P:FtsZ-dependent cytokinesis"/>
    <property type="evidence" value="ECO:0007669"/>
    <property type="project" value="UniProtKB-UniRule"/>
</dbReference>
<evidence type="ECO:0000256" key="2">
    <source>
        <dbReference type="ARBA" id="ARBA00022618"/>
    </source>
</evidence>
<dbReference type="PATRIC" id="fig|34073.19.peg.3195"/>
<comment type="subunit">
    <text evidence="7">Part of a complex composed of FtsB, FtsL and FtsQ.</text>
</comment>
<keyword evidence="4 7" id="KW-1133">Transmembrane helix</keyword>
<accession>A0A0H2LZW3</accession>
<dbReference type="InterPro" id="IPR023081">
    <property type="entry name" value="Cell_div_FtsB"/>
</dbReference>
<dbReference type="EMBL" id="JZWI01000015">
    <property type="protein sequence ID" value="KLN55744.1"/>
    <property type="molecule type" value="Genomic_DNA"/>
</dbReference>
<proteinExistence type="inferred from homology"/>
<comment type="similarity">
    <text evidence="7">Belongs to the FtsB family.</text>
</comment>
<evidence type="ECO:0000256" key="4">
    <source>
        <dbReference type="ARBA" id="ARBA00022989"/>
    </source>
</evidence>
<keyword evidence="3 7" id="KW-0812">Transmembrane</keyword>
<evidence type="ECO:0000256" key="3">
    <source>
        <dbReference type="ARBA" id="ARBA00022692"/>
    </source>
</evidence>
<feature type="topological domain" description="Periplasmic" evidence="7">
    <location>
        <begin position="25"/>
        <end position="92"/>
    </location>
</feature>
<dbReference type="NCBIfam" id="NF002058">
    <property type="entry name" value="PRK00888.1"/>
    <property type="match status" value="1"/>
</dbReference>
<sequence>MRSRLVPPIVLLLLLVILQWQLWNGRGSVRDVAQLQSKLADQKASNAKAVVNNERLASEVNDLKIGLEMVEERARQELGMVKPNEVFVQVTH</sequence>
<comment type="subcellular location">
    <subcellularLocation>
        <location evidence="7">Cell inner membrane</location>
        <topology evidence="7">Single-pass type II membrane protein</topology>
    </subcellularLocation>
    <text evidence="7">Localizes to the division septum.</text>
</comment>